<keyword evidence="2" id="KW-1185">Reference proteome</keyword>
<evidence type="ECO:0000313" key="2">
    <source>
        <dbReference type="Proteomes" id="UP000447434"/>
    </source>
</evidence>
<protein>
    <submittedName>
        <fullName evidence="1">Uncharacterized protein</fullName>
    </submittedName>
</protein>
<dbReference type="AlphaFoldDB" id="A0A6A4NC49"/>
<gene>
    <name evidence="1" type="ORF">Lalb_Chr21g0310221</name>
</gene>
<sequence>MLCNIKMSRERVSLHLYKWNMRRKIGTRVLFHRKLVFSNMGASPSIFFQIQLDWGP</sequence>
<organism evidence="1 2">
    <name type="scientific">Lupinus albus</name>
    <name type="common">White lupine</name>
    <name type="synonym">Lupinus termis</name>
    <dbReference type="NCBI Taxonomy" id="3870"/>
    <lineage>
        <taxon>Eukaryota</taxon>
        <taxon>Viridiplantae</taxon>
        <taxon>Streptophyta</taxon>
        <taxon>Embryophyta</taxon>
        <taxon>Tracheophyta</taxon>
        <taxon>Spermatophyta</taxon>
        <taxon>Magnoliopsida</taxon>
        <taxon>eudicotyledons</taxon>
        <taxon>Gunneridae</taxon>
        <taxon>Pentapetalae</taxon>
        <taxon>rosids</taxon>
        <taxon>fabids</taxon>
        <taxon>Fabales</taxon>
        <taxon>Fabaceae</taxon>
        <taxon>Papilionoideae</taxon>
        <taxon>50 kb inversion clade</taxon>
        <taxon>genistoids sensu lato</taxon>
        <taxon>core genistoids</taxon>
        <taxon>Genisteae</taxon>
        <taxon>Lupinus</taxon>
    </lineage>
</organism>
<accession>A0A6A4NC49</accession>
<dbReference type="EMBL" id="WOCE01000021">
    <property type="protein sequence ID" value="KAE9589553.1"/>
    <property type="molecule type" value="Genomic_DNA"/>
</dbReference>
<proteinExistence type="predicted"/>
<reference evidence="2" key="1">
    <citation type="journal article" date="2020" name="Nat. Commun.">
        <title>Genome sequence of the cluster root forming white lupin.</title>
        <authorList>
            <person name="Hufnagel B."/>
            <person name="Marques A."/>
            <person name="Soriano A."/>
            <person name="Marques L."/>
            <person name="Divol F."/>
            <person name="Doumas P."/>
            <person name="Sallet E."/>
            <person name="Mancinotti D."/>
            <person name="Carrere S."/>
            <person name="Marande W."/>
            <person name="Arribat S."/>
            <person name="Keller J."/>
            <person name="Huneau C."/>
            <person name="Blein T."/>
            <person name="Aime D."/>
            <person name="Laguerre M."/>
            <person name="Taylor J."/>
            <person name="Schubert V."/>
            <person name="Nelson M."/>
            <person name="Geu-Flores F."/>
            <person name="Crespi M."/>
            <person name="Gallardo-Guerrero K."/>
            <person name="Delaux P.-M."/>
            <person name="Salse J."/>
            <person name="Berges H."/>
            <person name="Guyot R."/>
            <person name="Gouzy J."/>
            <person name="Peret B."/>
        </authorList>
    </citation>
    <scope>NUCLEOTIDE SEQUENCE [LARGE SCALE GENOMIC DNA]</scope>
    <source>
        <strain evidence="2">cv. Amiga</strain>
    </source>
</reference>
<name>A0A6A4NC49_LUPAL</name>
<evidence type="ECO:0000313" key="1">
    <source>
        <dbReference type="EMBL" id="KAE9589553.1"/>
    </source>
</evidence>
<dbReference type="Proteomes" id="UP000447434">
    <property type="component" value="Chromosome 21"/>
</dbReference>
<comment type="caution">
    <text evidence="1">The sequence shown here is derived from an EMBL/GenBank/DDBJ whole genome shotgun (WGS) entry which is preliminary data.</text>
</comment>